<dbReference type="Proteomes" id="UP001557470">
    <property type="component" value="Unassembled WGS sequence"/>
</dbReference>
<comment type="caution">
    <text evidence="1">The sequence shown here is derived from an EMBL/GenBank/DDBJ whole genome shotgun (WGS) entry which is preliminary data.</text>
</comment>
<dbReference type="AlphaFoldDB" id="A0ABD0X3B0"/>
<name>A0ABD0X3B0_UMBPY</name>
<reference evidence="1 2" key="1">
    <citation type="submission" date="2024-06" db="EMBL/GenBank/DDBJ databases">
        <authorList>
            <person name="Pan Q."/>
            <person name="Wen M."/>
            <person name="Jouanno E."/>
            <person name="Zahm M."/>
            <person name="Klopp C."/>
            <person name="Cabau C."/>
            <person name="Louis A."/>
            <person name="Berthelot C."/>
            <person name="Parey E."/>
            <person name="Roest Crollius H."/>
            <person name="Montfort J."/>
            <person name="Robinson-Rechavi M."/>
            <person name="Bouchez O."/>
            <person name="Lampietro C."/>
            <person name="Lopez Roques C."/>
            <person name="Donnadieu C."/>
            <person name="Postlethwait J."/>
            <person name="Bobe J."/>
            <person name="Verreycken H."/>
            <person name="Guiguen Y."/>
        </authorList>
    </citation>
    <scope>NUCLEOTIDE SEQUENCE [LARGE SCALE GENOMIC DNA]</scope>
    <source>
        <strain evidence="1">Up_M1</strain>
        <tissue evidence="1">Testis</tissue>
    </source>
</reference>
<evidence type="ECO:0000313" key="2">
    <source>
        <dbReference type="Proteomes" id="UP001557470"/>
    </source>
</evidence>
<gene>
    <name evidence="1" type="ORF">UPYG_G00241690</name>
</gene>
<accession>A0ABD0X3B0</accession>
<sequence length="75" mass="8688">MLNPLQFTDCTNTSAEDANLIVLYFSFAFYHLKKRALCCSFSFRPSLRHTLPKSSSRRHFRTHSFAVTAKSVTRE</sequence>
<organism evidence="1 2">
    <name type="scientific">Umbra pygmaea</name>
    <name type="common">Eastern mudminnow</name>
    <dbReference type="NCBI Taxonomy" id="75934"/>
    <lineage>
        <taxon>Eukaryota</taxon>
        <taxon>Metazoa</taxon>
        <taxon>Chordata</taxon>
        <taxon>Craniata</taxon>
        <taxon>Vertebrata</taxon>
        <taxon>Euteleostomi</taxon>
        <taxon>Actinopterygii</taxon>
        <taxon>Neopterygii</taxon>
        <taxon>Teleostei</taxon>
        <taxon>Protacanthopterygii</taxon>
        <taxon>Esociformes</taxon>
        <taxon>Umbridae</taxon>
        <taxon>Umbra</taxon>
    </lineage>
</organism>
<keyword evidence="2" id="KW-1185">Reference proteome</keyword>
<dbReference type="EMBL" id="JAGEUA010000007">
    <property type="protein sequence ID" value="KAL0970417.1"/>
    <property type="molecule type" value="Genomic_DNA"/>
</dbReference>
<evidence type="ECO:0000313" key="1">
    <source>
        <dbReference type="EMBL" id="KAL0970417.1"/>
    </source>
</evidence>
<protein>
    <submittedName>
        <fullName evidence="1">Uncharacterized protein</fullName>
    </submittedName>
</protein>
<proteinExistence type="predicted"/>